<accession>A0A182FRS2</accession>
<reference evidence="3 4" key="1">
    <citation type="journal article" date="2017" name="G3 (Bethesda)">
        <title>The Physical Genome Mapping of Anopheles albimanus Corrected Scaffold Misassemblies and Identified Interarm Rearrangements in Genus Anopheles.</title>
        <authorList>
            <person name="Artemov G.N."/>
            <person name="Peery A.N."/>
            <person name="Jiang X."/>
            <person name="Tu Z."/>
            <person name="Stegniy V.N."/>
            <person name="Sharakhova M.V."/>
            <person name="Sharakhov I.V."/>
        </authorList>
    </citation>
    <scope>NUCLEOTIDE SEQUENCE [LARGE SCALE GENOMIC DNA]</scope>
    <source>
        <strain evidence="3 4">ALBI9_A</strain>
    </source>
</reference>
<dbReference type="RefSeq" id="XP_035776019.1">
    <property type="nucleotide sequence ID" value="XM_035920126.1"/>
</dbReference>
<dbReference type="InterPro" id="IPR016024">
    <property type="entry name" value="ARM-type_fold"/>
</dbReference>
<sequence>MEDVEVMELNDLEEMMRKLTIKERRASTLYNLELKIDTVNKDLYEVMLRAENMLEFLAAANSDQLSAATRIIFRKGVASFPQGSSAIDQFIERCLNHPSDTVREFGLRGAYTLWDASLPVATNNIYLILKNCLPMATGVSATVIQMLAKLLPPLYADPQVQAGLQAAVECGDTIRCRVYDIVCQILQQHPEHFPTAEPILQRALTDLDTNDVLLQTNVLEILAPLVGTMDGFAYLEKVDLFNKLKTILNSVARTPFIRFILPDALRFYGNAASLQPAIFFARYPETIDFIFEQGYTEDDTFSLIAYESIAVVASKDEGKIYLHTKLKDKMDKLLGAIKKLIHSSRDRYGPRFIDSLTNIIAAENTDSTVNNQIAVIARDFYEAAAGRSDLQMVMELFVIPFSEVKMASLKLLSAIVDYRWGQLYLKDTSCFIEGLLNRSLDSDAQVTRYKYDVIKKLATSTVFDRFDTIALQQYVSDGAFYKKATLEVDFEGGQ</sequence>
<evidence type="ECO:0000313" key="4">
    <source>
        <dbReference type="Proteomes" id="UP000069272"/>
    </source>
</evidence>
<dbReference type="EnsemblMetazoa" id="AALB009248-RA">
    <property type="protein sequence ID" value="AALB009248-PA"/>
    <property type="gene ID" value="AALB009248"/>
</dbReference>
<name>A0A182FRS2_ANOAL</name>
<dbReference type="PANTHER" id="PTHR13554">
    <property type="entry name" value="26S PROTEASOME NON-ATPASE REGULATORY SUBUNIT 5-RELATED"/>
    <property type="match status" value="1"/>
</dbReference>
<dbReference type="Pfam" id="PF10508">
    <property type="entry name" value="Proteasom_PSMB"/>
    <property type="match status" value="1"/>
</dbReference>
<dbReference type="AlphaFoldDB" id="A0A182FRS2"/>
<protein>
    <recommendedName>
        <fullName evidence="2">26S proteasome non-ATPase regulatory subunit 5</fullName>
    </recommendedName>
</protein>
<dbReference type="VEuPathDB" id="VectorBase:AALB20_035547"/>
<keyword evidence="4" id="KW-1185">Reference proteome</keyword>
<comment type="similarity">
    <text evidence="1">Belongs to the proteasome subunit S5B/HSM3 family.</text>
</comment>
<dbReference type="Proteomes" id="UP000069272">
    <property type="component" value="Chromosome 2R"/>
</dbReference>
<dbReference type="KEGG" id="aali:118458021"/>
<dbReference type="STRING" id="7167.A0A182FRS2"/>
<dbReference type="GeneID" id="118458021"/>
<organism evidence="3 4">
    <name type="scientific">Anopheles albimanus</name>
    <name type="common">New world malaria mosquito</name>
    <dbReference type="NCBI Taxonomy" id="7167"/>
    <lineage>
        <taxon>Eukaryota</taxon>
        <taxon>Metazoa</taxon>
        <taxon>Ecdysozoa</taxon>
        <taxon>Arthropoda</taxon>
        <taxon>Hexapoda</taxon>
        <taxon>Insecta</taxon>
        <taxon>Pterygota</taxon>
        <taxon>Neoptera</taxon>
        <taxon>Endopterygota</taxon>
        <taxon>Diptera</taxon>
        <taxon>Nematocera</taxon>
        <taxon>Culicoidea</taxon>
        <taxon>Culicidae</taxon>
        <taxon>Anophelinae</taxon>
        <taxon>Anopheles</taxon>
    </lineage>
</organism>
<evidence type="ECO:0000256" key="2">
    <source>
        <dbReference type="ARBA" id="ARBA00014933"/>
    </source>
</evidence>
<evidence type="ECO:0000313" key="3">
    <source>
        <dbReference type="EnsemblMetazoa" id="AALB009248-PA"/>
    </source>
</evidence>
<dbReference type="GO" id="GO:0005829">
    <property type="term" value="C:cytosol"/>
    <property type="evidence" value="ECO:0007669"/>
    <property type="project" value="TreeGrafter"/>
</dbReference>
<dbReference type="SUPFAM" id="SSF48371">
    <property type="entry name" value="ARM repeat"/>
    <property type="match status" value="1"/>
</dbReference>
<dbReference type="VEuPathDB" id="VectorBase:AALB009248"/>
<dbReference type="InterPro" id="IPR019538">
    <property type="entry name" value="PSMD5"/>
</dbReference>
<dbReference type="PANTHER" id="PTHR13554:SF10">
    <property type="entry name" value="26S PROTEASOME NON-ATPASE REGULATORY SUBUNIT 5"/>
    <property type="match status" value="1"/>
</dbReference>
<proteinExistence type="inferred from homology"/>
<evidence type="ECO:0000256" key="1">
    <source>
        <dbReference type="ARBA" id="ARBA00006823"/>
    </source>
</evidence>
<dbReference type="GO" id="GO:0043248">
    <property type="term" value="P:proteasome assembly"/>
    <property type="evidence" value="ECO:0007669"/>
    <property type="project" value="InterPro"/>
</dbReference>
<dbReference type="OrthoDB" id="10250600at2759"/>
<reference evidence="3" key="2">
    <citation type="submission" date="2022-08" db="UniProtKB">
        <authorList>
            <consortium name="EnsemblMetazoa"/>
        </authorList>
    </citation>
    <scope>IDENTIFICATION</scope>
    <source>
        <strain evidence="3">STECLA/ALBI9_A</strain>
    </source>
</reference>